<dbReference type="AlphaFoldDB" id="A0A381P4X3"/>
<proteinExistence type="predicted"/>
<dbReference type="EMBL" id="UINC01000841">
    <property type="protein sequence ID" value="SUZ61995.1"/>
    <property type="molecule type" value="Genomic_DNA"/>
</dbReference>
<accession>A0A381P4X3</accession>
<name>A0A381P4X3_9ZZZZ</name>
<gene>
    <name evidence="1" type="ORF">METZ01_LOCUS14849</name>
</gene>
<reference evidence="1" key="1">
    <citation type="submission" date="2018-05" db="EMBL/GenBank/DDBJ databases">
        <authorList>
            <person name="Lanie J.A."/>
            <person name="Ng W.-L."/>
            <person name="Kazmierczak K.M."/>
            <person name="Andrzejewski T.M."/>
            <person name="Davidsen T.M."/>
            <person name="Wayne K.J."/>
            <person name="Tettelin H."/>
            <person name="Glass J.I."/>
            <person name="Rusch D."/>
            <person name="Podicherti R."/>
            <person name="Tsui H.-C.T."/>
            <person name="Winkler M.E."/>
        </authorList>
    </citation>
    <scope>NUCLEOTIDE SEQUENCE</scope>
</reference>
<sequence>MLMKPIIKGITTLVVFSTLALCQFRSDVPTQTIPVNSRGLSHAQGLSMLDLNRFSMNHSFGMSMMSSGGQSMSVGAYTNQMNYMLRDNLRLSTQFSLSSPMGGVNPYAKNGFGGSQLYYGASLDYQPLENLSVKFSMDNYPRYGFARPYSRLYHTR</sequence>
<protein>
    <submittedName>
        <fullName evidence="1">Uncharacterized protein</fullName>
    </submittedName>
</protein>
<organism evidence="1">
    <name type="scientific">marine metagenome</name>
    <dbReference type="NCBI Taxonomy" id="408172"/>
    <lineage>
        <taxon>unclassified sequences</taxon>
        <taxon>metagenomes</taxon>
        <taxon>ecological metagenomes</taxon>
    </lineage>
</organism>
<evidence type="ECO:0000313" key="1">
    <source>
        <dbReference type="EMBL" id="SUZ61995.1"/>
    </source>
</evidence>